<name>A0A7Y9IVJ8_9BURK</name>
<dbReference type="RefSeq" id="WP_179587432.1">
    <property type="nucleotide sequence ID" value="NZ_JACBYR010000001.1"/>
</dbReference>
<evidence type="ECO:0000313" key="2">
    <source>
        <dbReference type="EMBL" id="NYE83650.1"/>
    </source>
</evidence>
<accession>A0A7Y9IVJ8</accession>
<proteinExistence type="predicted"/>
<reference evidence="2 3" key="1">
    <citation type="submission" date="2020-07" db="EMBL/GenBank/DDBJ databases">
        <title>Genomic Encyclopedia of Type Strains, Phase IV (KMG-V): Genome sequencing to study the core and pangenomes of soil and plant-associated prokaryotes.</title>
        <authorList>
            <person name="Whitman W."/>
        </authorList>
    </citation>
    <scope>NUCLEOTIDE SEQUENCE [LARGE SCALE GENOMIC DNA]</scope>
    <source>
        <strain evidence="2 3">SAS40</strain>
    </source>
</reference>
<gene>
    <name evidence="2" type="ORF">FHW18_002921</name>
</gene>
<sequence length="110" mass="12035">MYRLLVLLALGWFLGALPAASADVVGEAREACATTRDVSLVIVNLRDQGWAAQRVVDAVLDVSKVADPDTRGWFLSLVQDAYDNRVSTQDVETEYQACLKVPPATSRLQI</sequence>
<comment type="caution">
    <text evidence="2">The sequence shown here is derived from an EMBL/GenBank/DDBJ whole genome shotgun (WGS) entry which is preliminary data.</text>
</comment>
<keyword evidence="1" id="KW-0732">Signal</keyword>
<dbReference type="EMBL" id="JACBYR010000001">
    <property type="protein sequence ID" value="NYE83650.1"/>
    <property type="molecule type" value="Genomic_DNA"/>
</dbReference>
<feature type="chain" id="PRO_5031424765" evidence="1">
    <location>
        <begin position="23"/>
        <end position="110"/>
    </location>
</feature>
<feature type="signal peptide" evidence="1">
    <location>
        <begin position="1"/>
        <end position="22"/>
    </location>
</feature>
<organism evidence="2 3">
    <name type="scientific">Pigmentiphaga litoralis</name>
    <dbReference type="NCBI Taxonomy" id="516702"/>
    <lineage>
        <taxon>Bacteria</taxon>
        <taxon>Pseudomonadati</taxon>
        <taxon>Pseudomonadota</taxon>
        <taxon>Betaproteobacteria</taxon>
        <taxon>Burkholderiales</taxon>
        <taxon>Alcaligenaceae</taxon>
        <taxon>Pigmentiphaga</taxon>
    </lineage>
</organism>
<protein>
    <submittedName>
        <fullName evidence="2">Uncharacterized protein</fullName>
    </submittedName>
</protein>
<keyword evidence="3" id="KW-1185">Reference proteome</keyword>
<dbReference type="AlphaFoldDB" id="A0A7Y9IVJ8"/>
<dbReference type="Proteomes" id="UP000542125">
    <property type="component" value="Unassembled WGS sequence"/>
</dbReference>
<evidence type="ECO:0000256" key="1">
    <source>
        <dbReference type="SAM" id="SignalP"/>
    </source>
</evidence>
<evidence type="ECO:0000313" key="3">
    <source>
        <dbReference type="Proteomes" id="UP000542125"/>
    </source>
</evidence>